<protein>
    <recommendedName>
        <fullName evidence="7">Endonuclease MutS2</fullName>
        <ecNumber evidence="7">3.1.-.-</ecNumber>
    </recommendedName>
    <alternativeName>
        <fullName evidence="7">Ribosome-associated protein quality control-upstream factor</fullName>
        <shortName evidence="7">RQC-upstream factor</shortName>
        <shortName evidence="7">RqcU</shortName>
        <ecNumber evidence="7">3.6.4.-</ecNumber>
    </alternativeName>
</protein>
<proteinExistence type="inferred from homology"/>
<dbReference type="PANTHER" id="PTHR48466:SF2">
    <property type="entry name" value="OS10G0509000 PROTEIN"/>
    <property type="match status" value="1"/>
</dbReference>
<dbReference type="Pfam" id="PF01713">
    <property type="entry name" value="Smr"/>
    <property type="match status" value="1"/>
</dbReference>
<dbReference type="InterPro" id="IPR027417">
    <property type="entry name" value="P-loop_NTPase"/>
</dbReference>
<dbReference type="InterPro" id="IPR000432">
    <property type="entry name" value="DNA_mismatch_repair_MutS_C"/>
</dbReference>
<dbReference type="InterPro" id="IPR005747">
    <property type="entry name" value="MutS2"/>
</dbReference>
<dbReference type="InterPro" id="IPR007696">
    <property type="entry name" value="DNA_mismatch_repair_MutS_core"/>
</dbReference>
<dbReference type="GO" id="GO:0072344">
    <property type="term" value="P:rescue of stalled ribosome"/>
    <property type="evidence" value="ECO:0007669"/>
    <property type="project" value="UniProtKB-UniRule"/>
</dbReference>
<keyword evidence="11" id="KW-1185">Reference proteome</keyword>
<dbReference type="EC" id="3.1.-.-" evidence="7"/>
<dbReference type="InterPro" id="IPR045076">
    <property type="entry name" value="MutS"/>
</dbReference>
<dbReference type="AlphaFoldDB" id="A0AA37SQ12"/>
<dbReference type="Gene3D" id="3.30.1370.110">
    <property type="match status" value="1"/>
</dbReference>
<evidence type="ECO:0000256" key="1">
    <source>
        <dbReference type="ARBA" id="ARBA00022730"/>
    </source>
</evidence>
<dbReference type="InterPro" id="IPR046893">
    <property type="entry name" value="MSSS"/>
</dbReference>
<name>A0AA37SQ12_9BACT</name>
<keyword evidence="5 7" id="KW-0694">RNA-binding</keyword>
<comment type="function">
    <text evidence="7">Acts as a ribosome collision sensor, splitting the ribosome into its 2 subunits. Detects stalled/collided 70S ribosomes which it binds and splits by an ATP-hydrolysis driven conformational change. Acts upstream of the ribosome quality control system (RQC), a ribosome-associated complex that mediates the extraction of incompletely synthesized nascent chains from stalled ribosomes and their subsequent degradation. Probably generates substrates for RQC.</text>
</comment>
<feature type="domain" description="Smr" evidence="9">
    <location>
        <begin position="720"/>
        <end position="794"/>
    </location>
</feature>
<comment type="function">
    <text evidence="7">Endonuclease that is involved in the suppression of homologous recombination and thus may have a key role in the control of bacterial genetic diversity.</text>
</comment>
<dbReference type="GO" id="GO:0030983">
    <property type="term" value="F:mismatched DNA binding"/>
    <property type="evidence" value="ECO:0007669"/>
    <property type="project" value="InterPro"/>
</dbReference>
<keyword evidence="6 7" id="KW-0238">DNA-binding</keyword>
<dbReference type="HAMAP" id="MF_00092">
    <property type="entry name" value="MutS2"/>
    <property type="match status" value="1"/>
</dbReference>
<feature type="coiled-coil region" evidence="8">
    <location>
        <begin position="526"/>
        <end position="637"/>
    </location>
</feature>
<comment type="similarity">
    <text evidence="7">Belongs to the DNA mismatch repair MutS family. MutS2 subfamily.</text>
</comment>
<organism evidence="10 11">
    <name type="scientific">Portibacter lacus</name>
    <dbReference type="NCBI Taxonomy" id="1099794"/>
    <lineage>
        <taxon>Bacteria</taxon>
        <taxon>Pseudomonadati</taxon>
        <taxon>Bacteroidota</taxon>
        <taxon>Saprospiria</taxon>
        <taxon>Saprospirales</taxon>
        <taxon>Haliscomenobacteraceae</taxon>
        <taxon>Portibacter</taxon>
    </lineage>
</organism>
<keyword evidence="7" id="KW-0540">Nuclease</keyword>
<evidence type="ECO:0000256" key="8">
    <source>
        <dbReference type="SAM" id="Coils"/>
    </source>
</evidence>
<dbReference type="GO" id="GO:0043023">
    <property type="term" value="F:ribosomal large subunit binding"/>
    <property type="evidence" value="ECO:0007669"/>
    <property type="project" value="UniProtKB-UniRule"/>
</dbReference>
<dbReference type="NCBIfam" id="TIGR01069">
    <property type="entry name" value="mutS2"/>
    <property type="match status" value="1"/>
</dbReference>
<dbReference type="InterPro" id="IPR002625">
    <property type="entry name" value="Smr_dom"/>
</dbReference>
<keyword evidence="2 7" id="KW-0547">Nucleotide-binding</keyword>
<reference evidence="10" key="2">
    <citation type="submission" date="2023-01" db="EMBL/GenBank/DDBJ databases">
        <title>Draft genome sequence of Portibacter lacus strain NBRC 108769.</title>
        <authorList>
            <person name="Sun Q."/>
            <person name="Mori K."/>
        </authorList>
    </citation>
    <scope>NUCLEOTIDE SEQUENCE</scope>
    <source>
        <strain evidence="10">NBRC 108769</strain>
    </source>
</reference>
<evidence type="ECO:0000256" key="5">
    <source>
        <dbReference type="ARBA" id="ARBA00022884"/>
    </source>
</evidence>
<dbReference type="Pfam" id="PF20297">
    <property type="entry name" value="MSSS"/>
    <property type="match status" value="1"/>
</dbReference>
<dbReference type="EC" id="3.6.4.-" evidence="7"/>
<dbReference type="InterPro" id="IPR036187">
    <property type="entry name" value="DNA_mismatch_repair_MutS_sf"/>
</dbReference>
<dbReference type="Gene3D" id="3.40.50.300">
    <property type="entry name" value="P-loop containing nucleotide triphosphate hydrolases"/>
    <property type="match status" value="1"/>
</dbReference>
<evidence type="ECO:0000259" key="9">
    <source>
        <dbReference type="PROSITE" id="PS50828"/>
    </source>
</evidence>
<evidence type="ECO:0000256" key="7">
    <source>
        <dbReference type="HAMAP-Rule" id="MF_00092"/>
    </source>
</evidence>
<keyword evidence="4 7" id="KW-0067">ATP-binding</keyword>
<evidence type="ECO:0000256" key="4">
    <source>
        <dbReference type="ARBA" id="ARBA00022840"/>
    </source>
</evidence>
<dbReference type="SUPFAM" id="SSF52540">
    <property type="entry name" value="P-loop containing nucleoside triphosphate hydrolases"/>
    <property type="match status" value="1"/>
</dbReference>
<dbReference type="PROSITE" id="PS00486">
    <property type="entry name" value="DNA_MISMATCH_REPAIR_2"/>
    <property type="match status" value="1"/>
</dbReference>
<dbReference type="GO" id="GO:0019843">
    <property type="term" value="F:rRNA binding"/>
    <property type="evidence" value="ECO:0007669"/>
    <property type="project" value="UniProtKB-UniRule"/>
</dbReference>
<dbReference type="SMART" id="SM00463">
    <property type="entry name" value="SMR"/>
    <property type="match status" value="1"/>
</dbReference>
<accession>A0AA37SQ12</accession>
<gene>
    <name evidence="7 10" type="primary">mutS2</name>
    <name evidence="7" type="synonym">rqcU</name>
    <name evidence="10" type="ORF">GCM10007940_20670</name>
</gene>
<evidence type="ECO:0000313" key="10">
    <source>
        <dbReference type="EMBL" id="GLR17452.1"/>
    </source>
</evidence>
<dbReference type="GO" id="GO:0005524">
    <property type="term" value="F:ATP binding"/>
    <property type="evidence" value="ECO:0007669"/>
    <property type="project" value="UniProtKB-UniRule"/>
</dbReference>
<dbReference type="SUPFAM" id="SSF160443">
    <property type="entry name" value="SMR domain-like"/>
    <property type="match status" value="1"/>
</dbReference>
<keyword evidence="8" id="KW-0175">Coiled coil</keyword>
<dbReference type="GO" id="GO:0140664">
    <property type="term" value="F:ATP-dependent DNA damage sensor activity"/>
    <property type="evidence" value="ECO:0007669"/>
    <property type="project" value="InterPro"/>
</dbReference>
<dbReference type="GO" id="GO:0016887">
    <property type="term" value="F:ATP hydrolysis activity"/>
    <property type="evidence" value="ECO:0007669"/>
    <property type="project" value="InterPro"/>
</dbReference>
<keyword evidence="1 7" id="KW-0699">rRNA-binding</keyword>
<dbReference type="PANTHER" id="PTHR48466">
    <property type="entry name" value="OS10G0509000 PROTEIN-RELATED"/>
    <property type="match status" value="1"/>
</dbReference>
<dbReference type="GO" id="GO:0045910">
    <property type="term" value="P:negative regulation of DNA recombination"/>
    <property type="evidence" value="ECO:0007669"/>
    <property type="project" value="InterPro"/>
</dbReference>
<evidence type="ECO:0000256" key="2">
    <source>
        <dbReference type="ARBA" id="ARBA00022741"/>
    </source>
</evidence>
<dbReference type="GO" id="GO:0004519">
    <property type="term" value="F:endonuclease activity"/>
    <property type="evidence" value="ECO:0007669"/>
    <property type="project" value="UniProtKB-UniRule"/>
</dbReference>
<dbReference type="Proteomes" id="UP001156666">
    <property type="component" value="Unassembled WGS sequence"/>
</dbReference>
<dbReference type="PIRSF" id="PIRSF005814">
    <property type="entry name" value="MutS_YshD"/>
    <property type="match status" value="1"/>
</dbReference>
<keyword evidence="7 10" id="KW-0255">Endonuclease</keyword>
<dbReference type="SMART" id="SM00534">
    <property type="entry name" value="MUTSac"/>
    <property type="match status" value="1"/>
</dbReference>
<keyword evidence="3 7" id="KW-0378">Hydrolase</keyword>
<sequence>MSVQFIPADGWKKLEFDKLIEHIQPYCLSAHTKEQLSKMPILTQVSEIKTIFEELAEWNLSIEEREAVQLSAIVPIMEDVYLLQKEGYVLSVESIININEVIQNHRRISAHFTEAKQTKYPVLFNLFQQVNMEKQVYPLVDKVFDEEGEVKPNASPDLAIISKQIKSKQRAIDSEFNKLLTKYRNQGMLSDTSESYRNGRRVLTVPAENKRKIKGIIHDESQTGKTVFIEPDAIIPFNNDLFDLYADRKREIYRIIKQLCNDLRPYGNDFLDSFNLQIHYDVIQSKAAFSKLINGVIPNISDQPVLSFKKAYHPLLLIKNSREDKETVPFELVLHGQNRVLMISGPNAGGKSILMKAVGLIQLMFQAGIPIPVDSDTTMGIFKKICIDIGDQQSIEDDLSTYSSRLKNMKEFTETLDRDSLVLIDEFGSGTDPKIGGAIAEALLKNFILTGCSGVITSHYSNLKLFAYKTKGIVNGAMIFDQKELQATYEMKIGRPGSSFAFEIASKIGLDPKILKYAKSKTGKDNVEVETLLTDLQKEKQELESKVGYLEKKSQDLEKLIKNYEVLHGELEYKRKKLKMEQKAQKLGEKNENNKRVERLIREIKEEKNIEKAKKLSRTLKEEKKGLSTDIDKLKKDVYYAKDIDISQFKKGSFVKLKTGSEIGKILGIKKNKAEVSIGIMRMFVPLTELIPAREPIETNRRKSVTSQFTSNHQDVDDKLDIRGFSMGEAAKILEGFLDKFLLSSNYEVKIIHGVGTGALKKVVWAKAKDYKDFSNIFHPEEEAGGEGVTIIQS</sequence>
<evidence type="ECO:0000313" key="11">
    <source>
        <dbReference type="Proteomes" id="UP001156666"/>
    </source>
</evidence>
<comment type="subunit">
    <text evidence="7">Homodimer. Binds to stalled ribosomes, contacting rRNA.</text>
</comment>
<dbReference type="GO" id="GO:0006298">
    <property type="term" value="P:mismatch repair"/>
    <property type="evidence" value="ECO:0007669"/>
    <property type="project" value="InterPro"/>
</dbReference>
<evidence type="ECO:0000256" key="3">
    <source>
        <dbReference type="ARBA" id="ARBA00022801"/>
    </source>
</evidence>
<reference evidence="10" key="1">
    <citation type="journal article" date="2014" name="Int. J. Syst. Evol. Microbiol.">
        <title>Complete genome sequence of Corynebacterium casei LMG S-19264T (=DSM 44701T), isolated from a smear-ripened cheese.</title>
        <authorList>
            <consortium name="US DOE Joint Genome Institute (JGI-PGF)"/>
            <person name="Walter F."/>
            <person name="Albersmeier A."/>
            <person name="Kalinowski J."/>
            <person name="Ruckert C."/>
        </authorList>
    </citation>
    <scope>NUCLEOTIDE SEQUENCE</scope>
    <source>
        <strain evidence="10">NBRC 108769</strain>
    </source>
</reference>
<dbReference type="SUPFAM" id="SSF48334">
    <property type="entry name" value="DNA repair protein MutS, domain III"/>
    <property type="match status" value="1"/>
</dbReference>
<dbReference type="RefSeq" id="WP_235294158.1">
    <property type="nucleotide sequence ID" value="NZ_BSOH01000011.1"/>
</dbReference>
<evidence type="ECO:0000256" key="6">
    <source>
        <dbReference type="ARBA" id="ARBA00023125"/>
    </source>
</evidence>
<feature type="binding site" evidence="7">
    <location>
        <begin position="345"/>
        <end position="352"/>
    </location>
    <ligand>
        <name>ATP</name>
        <dbReference type="ChEBI" id="CHEBI:30616"/>
    </ligand>
</feature>
<dbReference type="Pfam" id="PF00488">
    <property type="entry name" value="MutS_V"/>
    <property type="match status" value="1"/>
</dbReference>
<dbReference type="InterPro" id="IPR036063">
    <property type="entry name" value="Smr_dom_sf"/>
</dbReference>
<dbReference type="PROSITE" id="PS50828">
    <property type="entry name" value="SMR"/>
    <property type="match status" value="1"/>
</dbReference>
<dbReference type="SMART" id="SM00533">
    <property type="entry name" value="MUTSd"/>
    <property type="match status" value="1"/>
</dbReference>
<comment type="caution">
    <text evidence="10">The sequence shown here is derived from an EMBL/GenBank/DDBJ whole genome shotgun (WGS) entry which is preliminary data.</text>
</comment>
<dbReference type="EMBL" id="BSOH01000011">
    <property type="protein sequence ID" value="GLR17452.1"/>
    <property type="molecule type" value="Genomic_DNA"/>
</dbReference>